<accession>A0A1T4K442</accession>
<gene>
    <name evidence="3" type="ORF">SAMN02745114_00293</name>
</gene>
<protein>
    <recommendedName>
        <fullName evidence="2">Zinc-ribbon domain-containing protein</fullName>
    </recommendedName>
</protein>
<proteinExistence type="predicted"/>
<sequence length="344" mass="38897">MKCKNCGARVEKESSICPNCGATVNKNSDYVLLSNQDMVFEDVYSSKKKKPITRAIFIIFSIVVIAVAGIVSYFYFYGVNSAKDQPKLSFSSGYGVINGDEKVVYVKIKDASSIEYIHGVNVYNGEVDETMHKKPQAVSTDYNYTANVDKSFRCIFFDMDDLDLSGKGNQTYTFEMTFSYYNDDNRYTYYKTVNFTSNTKTDISDTVFDHSLIETVTDEPTTDKQESTSTTAKKDEPVDYIYNGYWYTDPYNEADSYSVSAFKFNSDGTFISTDYSKTGDENWVVSTNKGEYKIKGNTLTISTEDGESDELTLDKKKQTISQGNKPLTARKYNSIKNAEDFFGL</sequence>
<keyword evidence="1" id="KW-1133">Transmembrane helix</keyword>
<dbReference type="STRING" id="290054.SAMN02745114_00293"/>
<dbReference type="OrthoDB" id="9802197at2"/>
<name>A0A1T4K442_9FIRM</name>
<organism evidence="3 4">
    <name type="scientific">Eubacterium coprostanoligenes</name>
    <dbReference type="NCBI Taxonomy" id="290054"/>
    <lineage>
        <taxon>Bacteria</taxon>
        <taxon>Bacillati</taxon>
        <taxon>Bacillota</taxon>
        <taxon>Clostridia</taxon>
        <taxon>Eubacteriales</taxon>
        <taxon>Eubacteriaceae</taxon>
        <taxon>Eubacterium</taxon>
    </lineage>
</organism>
<keyword evidence="1" id="KW-0812">Transmembrane</keyword>
<evidence type="ECO:0000259" key="2">
    <source>
        <dbReference type="Pfam" id="PF13240"/>
    </source>
</evidence>
<feature type="domain" description="Zinc-ribbon" evidence="2">
    <location>
        <begin position="2"/>
        <end position="23"/>
    </location>
</feature>
<dbReference type="Pfam" id="PF13240">
    <property type="entry name" value="Zn_Ribbon_1"/>
    <property type="match status" value="1"/>
</dbReference>
<reference evidence="3 4" key="1">
    <citation type="submission" date="2017-02" db="EMBL/GenBank/DDBJ databases">
        <authorList>
            <person name="Peterson S.W."/>
        </authorList>
    </citation>
    <scope>NUCLEOTIDE SEQUENCE [LARGE SCALE GENOMIC DNA]</scope>
    <source>
        <strain evidence="3 4">ATCC 51222</strain>
    </source>
</reference>
<dbReference type="Proteomes" id="UP000190657">
    <property type="component" value="Unassembled WGS sequence"/>
</dbReference>
<dbReference type="RefSeq" id="WP_078767794.1">
    <property type="nucleotide sequence ID" value="NZ_FUWW01000002.1"/>
</dbReference>
<keyword evidence="1" id="KW-0472">Membrane</keyword>
<evidence type="ECO:0000256" key="1">
    <source>
        <dbReference type="SAM" id="Phobius"/>
    </source>
</evidence>
<dbReference type="AlphaFoldDB" id="A0A1T4K442"/>
<dbReference type="InterPro" id="IPR026870">
    <property type="entry name" value="Zinc_ribbon_dom"/>
</dbReference>
<evidence type="ECO:0000313" key="3">
    <source>
        <dbReference type="EMBL" id="SJZ37204.1"/>
    </source>
</evidence>
<keyword evidence="4" id="KW-1185">Reference proteome</keyword>
<evidence type="ECO:0000313" key="4">
    <source>
        <dbReference type="Proteomes" id="UP000190657"/>
    </source>
</evidence>
<feature type="transmembrane region" description="Helical" evidence="1">
    <location>
        <begin position="55"/>
        <end position="76"/>
    </location>
</feature>
<dbReference type="EMBL" id="FUWW01000002">
    <property type="protein sequence ID" value="SJZ37204.1"/>
    <property type="molecule type" value="Genomic_DNA"/>
</dbReference>